<evidence type="ECO:0000313" key="2">
    <source>
        <dbReference type="Proteomes" id="UP000002484"/>
    </source>
</evidence>
<dbReference type="EMBL" id="CP002299">
    <property type="protein sequence ID" value="ADP80836.1"/>
    <property type="molecule type" value="Genomic_DNA"/>
</dbReference>
<dbReference type="InterPro" id="IPR003673">
    <property type="entry name" value="CoA-Trfase_fam_III"/>
</dbReference>
<dbReference type="STRING" id="298654.FraEuI1c_2809"/>
<name>E3J7T2_PSEI1</name>
<dbReference type="PANTHER" id="PTHR48228">
    <property type="entry name" value="SUCCINYL-COA--D-CITRAMALATE COA-TRANSFERASE"/>
    <property type="match status" value="1"/>
</dbReference>
<protein>
    <submittedName>
        <fullName evidence="1">L-carnitine dehydratase/bile acid-inducible protein F</fullName>
    </submittedName>
</protein>
<dbReference type="InterPro" id="IPR023606">
    <property type="entry name" value="CoA-Trfase_III_dom_1_sf"/>
</dbReference>
<dbReference type="PANTHER" id="PTHR48228:SF2">
    <property type="entry name" value="E-CINNAMOYL-COA:R-PHENYLLACTATE COA TRANSFERASE LARGE SUBUNIT"/>
    <property type="match status" value="1"/>
</dbReference>
<dbReference type="KEGG" id="fri:FraEuI1c_2809"/>
<dbReference type="eggNOG" id="COG1804">
    <property type="taxonomic scope" value="Bacteria"/>
</dbReference>
<dbReference type="GO" id="GO:0003824">
    <property type="term" value="F:catalytic activity"/>
    <property type="evidence" value="ECO:0007669"/>
    <property type="project" value="InterPro"/>
</dbReference>
<dbReference type="InterPro" id="IPR044855">
    <property type="entry name" value="CoA-Trfase_III_dom3_sf"/>
</dbReference>
<dbReference type="Gene3D" id="3.30.1540.10">
    <property type="entry name" value="formyl-coa transferase, domain 3"/>
    <property type="match status" value="1"/>
</dbReference>
<proteinExistence type="predicted"/>
<dbReference type="InterPro" id="IPR050509">
    <property type="entry name" value="CoA-transferase_III"/>
</dbReference>
<dbReference type="AlphaFoldDB" id="E3J7T2"/>
<dbReference type="HOGENOM" id="CLU_033975_2_1_11"/>
<dbReference type="FunCoup" id="E3J7T2">
    <property type="interactions" value="106"/>
</dbReference>
<dbReference type="Pfam" id="PF02515">
    <property type="entry name" value="CoA_transf_3"/>
    <property type="match status" value="1"/>
</dbReference>
<accession>E3J7T2</accession>
<reference evidence="1 2" key="1">
    <citation type="submission" date="2010-10" db="EMBL/GenBank/DDBJ databases">
        <title>Complete sequence of Frankia sp. EuI1c.</title>
        <authorList>
            <consortium name="US DOE Joint Genome Institute"/>
            <person name="Lucas S."/>
            <person name="Copeland A."/>
            <person name="Lapidus A."/>
            <person name="Cheng J.-F."/>
            <person name="Bruce D."/>
            <person name="Goodwin L."/>
            <person name="Pitluck S."/>
            <person name="Chertkov O."/>
            <person name="Detter J.C."/>
            <person name="Han C."/>
            <person name="Tapia R."/>
            <person name="Land M."/>
            <person name="Hauser L."/>
            <person name="Jeffries C."/>
            <person name="Kyrpides N."/>
            <person name="Ivanova N."/>
            <person name="Mikhailova N."/>
            <person name="Beauchemin N."/>
            <person name="Sen A."/>
            <person name="Sur S.A."/>
            <person name="Gtari M."/>
            <person name="Wall L."/>
            <person name="Tisa L."/>
            <person name="Woyke T."/>
        </authorList>
    </citation>
    <scope>NUCLEOTIDE SEQUENCE [LARGE SCALE GENOMIC DNA]</scope>
    <source>
        <strain evidence="2">DSM 45817 / CECT 9037 / EuI1c</strain>
    </source>
</reference>
<dbReference type="Proteomes" id="UP000002484">
    <property type="component" value="Chromosome"/>
</dbReference>
<organism evidence="1 2">
    <name type="scientific">Pseudofrankia inefficax (strain DSM 45817 / CECT 9037 / DDB 130130 / EuI1c)</name>
    <name type="common">Frankia inefficax</name>
    <dbReference type="NCBI Taxonomy" id="298654"/>
    <lineage>
        <taxon>Bacteria</taxon>
        <taxon>Bacillati</taxon>
        <taxon>Actinomycetota</taxon>
        <taxon>Actinomycetes</taxon>
        <taxon>Frankiales</taxon>
        <taxon>Frankiaceae</taxon>
        <taxon>Pseudofrankia</taxon>
    </lineage>
</organism>
<dbReference type="InParanoid" id="E3J7T2"/>
<evidence type="ECO:0000313" key="1">
    <source>
        <dbReference type="EMBL" id="ADP80836.1"/>
    </source>
</evidence>
<gene>
    <name evidence="1" type="ordered locus">FraEuI1c_2809</name>
</gene>
<keyword evidence="2" id="KW-1185">Reference proteome</keyword>
<sequence>MPLILEGIRVLEVAEYGMVPSAGAVLGEWGADVIKIEHAHRGDPIRGLSTAGVAPGTNGFTPMHEPVNRNKRSVGVDIGVPEGREIILDLARQADVFLTSFLPSARRKLGLEVEDLRAVNPKIIYGRGSAHGQLGDEAEAGGFDGLTYWLRCGIAMGTIPTGCTDLTMQPGPGFGDVQTGMTLAGGIAGALFHRERTGEALEVDTSLLAQGCWAMMGSVVAVNLAGLDEMPRDHRDRKNAPNPLMNTYRTSDNRWFILGMLQPDRYWADLCRAIGHEELIEDPRFADITVRTQHKDACIETLDKIFGSAPLAHWEERLATQGGPWSSAQRVGDLGRDKQAWANGYFQTVDYGDGRSITLGSAPVQFNKEAGVLSRAPEHGESTEEVLLELGHSWEDISRFREVGAI</sequence>
<dbReference type="SUPFAM" id="SSF89796">
    <property type="entry name" value="CoA-transferase family III (CaiB/BaiF)"/>
    <property type="match status" value="1"/>
</dbReference>
<dbReference type="Gene3D" id="3.40.50.10540">
    <property type="entry name" value="Crotonobetainyl-coa:carnitine coa-transferase, domain 1"/>
    <property type="match status" value="1"/>
</dbReference>
<dbReference type="RefSeq" id="WP_013423954.1">
    <property type="nucleotide sequence ID" value="NC_014666.1"/>
</dbReference>